<accession>A0A2Z6P0P1</accession>
<sequence length="245" mass="26310">MVFSIGLKPSCPIGSGSQKSAGPLTEDADMNAYLAGWCSSLRSLSFTFCSFLLTPDYRNGRSDVLSGESGCQRLDQLLNRLAINLPLAGLAGRSGPFLILIVRDQPNRSRHVVVIEFEGRQLHLPPITLALVYDLTARGSRSPAFSPTSEPSLAFSLIKADQLAAFLLSKRSVAVSLVLVPQLGNLPATKLFVWPGASLDRVGLNHLEEQNSTSMPMDRGPGPTSKESATSSRIRALISSLVPSY</sequence>
<name>A0A2Z6P0P1_TRISU</name>
<dbReference type="AlphaFoldDB" id="A0A2Z6P0P1"/>
<evidence type="ECO:0000256" key="1">
    <source>
        <dbReference type="SAM" id="MobiDB-lite"/>
    </source>
</evidence>
<proteinExistence type="predicted"/>
<dbReference type="Proteomes" id="UP000242715">
    <property type="component" value="Unassembled WGS sequence"/>
</dbReference>
<protein>
    <submittedName>
        <fullName evidence="2">Uncharacterized protein</fullName>
    </submittedName>
</protein>
<evidence type="ECO:0000313" key="2">
    <source>
        <dbReference type="EMBL" id="GAU37199.1"/>
    </source>
</evidence>
<evidence type="ECO:0000313" key="3">
    <source>
        <dbReference type="Proteomes" id="UP000242715"/>
    </source>
</evidence>
<feature type="region of interest" description="Disordered" evidence="1">
    <location>
        <begin position="209"/>
        <end position="231"/>
    </location>
</feature>
<keyword evidence="3" id="KW-1185">Reference proteome</keyword>
<organism evidence="2 3">
    <name type="scientific">Trifolium subterraneum</name>
    <name type="common">Subterranean clover</name>
    <dbReference type="NCBI Taxonomy" id="3900"/>
    <lineage>
        <taxon>Eukaryota</taxon>
        <taxon>Viridiplantae</taxon>
        <taxon>Streptophyta</taxon>
        <taxon>Embryophyta</taxon>
        <taxon>Tracheophyta</taxon>
        <taxon>Spermatophyta</taxon>
        <taxon>Magnoliopsida</taxon>
        <taxon>eudicotyledons</taxon>
        <taxon>Gunneridae</taxon>
        <taxon>Pentapetalae</taxon>
        <taxon>rosids</taxon>
        <taxon>fabids</taxon>
        <taxon>Fabales</taxon>
        <taxon>Fabaceae</taxon>
        <taxon>Papilionoideae</taxon>
        <taxon>50 kb inversion clade</taxon>
        <taxon>NPAAA clade</taxon>
        <taxon>Hologalegina</taxon>
        <taxon>IRL clade</taxon>
        <taxon>Trifolieae</taxon>
        <taxon>Trifolium</taxon>
    </lineage>
</organism>
<gene>
    <name evidence="2" type="ORF">TSUD_30640</name>
</gene>
<reference evidence="3" key="1">
    <citation type="journal article" date="2017" name="Front. Plant Sci.">
        <title>Climate Clever Clovers: New Paradigm to Reduce the Environmental Footprint of Ruminants by Breeding Low Methanogenic Forages Utilizing Haplotype Variation.</title>
        <authorList>
            <person name="Kaur P."/>
            <person name="Appels R."/>
            <person name="Bayer P.E."/>
            <person name="Keeble-Gagnere G."/>
            <person name="Wang J."/>
            <person name="Hirakawa H."/>
            <person name="Shirasawa K."/>
            <person name="Vercoe P."/>
            <person name="Stefanova K."/>
            <person name="Durmic Z."/>
            <person name="Nichols P."/>
            <person name="Revell C."/>
            <person name="Isobe S.N."/>
            <person name="Edwards D."/>
            <person name="Erskine W."/>
        </authorList>
    </citation>
    <scope>NUCLEOTIDE SEQUENCE [LARGE SCALE GENOMIC DNA]</scope>
    <source>
        <strain evidence="3">cv. Daliak</strain>
    </source>
</reference>
<dbReference type="EMBL" id="DF973660">
    <property type="protein sequence ID" value="GAU37199.1"/>
    <property type="molecule type" value="Genomic_DNA"/>
</dbReference>